<feature type="region of interest" description="Disordered" evidence="1">
    <location>
        <begin position="1"/>
        <end position="25"/>
    </location>
</feature>
<reference evidence="2" key="2">
    <citation type="journal article" date="2015" name="Fish Shellfish Immunol.">
        <title>Early steps in the European eel (Anguilla anguilla)-Vibrio vulnificus interaction in the gills: Role of the RtxA13 toxin.</title>
        <authorList>
            <person name="Callol A."/>
            <person name="Pajuelo D."/>
            <person name="Ebbesson L."/>
            <person name="Teles M."/>
            <person name="MacKenzie S."/>
            <person name="Amaro C."/>
        </authorList>
    </citation>
    <scope>NUCLEOTIDE SEQUENCE</scope>
</reference>
<evidence type="ECO:0000313" key="2">
    <source>
        <dbReference type="EMBL" id="JAH75957.1"/>
    </source>
</evidence>
<proteinExistence type="predicted"/>
<accession>A0A0E9VD29</accession>
<protein>
    <submittedName>
        <fullName evidence="2">Uncharacterized protein</fullName>
    </submittedName>
</protein>
<dbReference type="EMBL" id="GBXM01032620">
    <property type="protein sequence ID" value="JAH75957.1"/>
    <property type="molecule type" value="Transcribed_RNA"/>
</dbReference>
<reference evidence="2" key="1">
    <citation type="submission" date="2014-11" db="EMBL/GenBank/DDBJ databases">
        <authorList>
            <person name="Amaro Gonzalez C."/>
        </authorList>
    </citation>
    <scope>NUCLEOTIDE SEQUENCE</scope>
</reference>
<sequence>MFNSSRIPGVDTGRVMSPASPPSAPLSELTSAACGFRQGRPLLPRAHGKWSLLRSACTVGGVSALNPSVSPQDNAHYSLAPLWAFSQTWN</sequence>
<name>A0A0E9VD29_ANGAN</name>
<evidence type="ECO:0000256" key="1">
    <source>
        <dbReference type="SAM" id="MobiDB-lite"/>
    </source>
</evidence>
<dbReference type="AlphaFoldDB" id="A0A0E9VD29"/>
<organism evidence="2">
    <name type="scientific">Anguilla anguilla</name>
    <name type="common">European freshwater eel</name>
    <name type="synonym">Muraena anguilla</name>
    <dbReference type="NCBI Taxonomy" id="7936"/>
    <lineage>
        <taxon>Eukaryota</taxon>
        <taxon>Metazoa</taxon>
        <taxon>Chordata</taxon>
        <taxon>Craniata</taxon>
        <taxon>Vertebrata</taxon>
        <taxon>Euteleostomi</taxon>
        <taxon>Actinopterygii</taxon>
        <taxon>Neopterygii</taxon>
        <taxon>Teleostei</taxon>
        <taxon>Anguilliformes</taxon>
        <taxon>Anguillidae</taxon>
        <taxon>Anguilla</taxon>
    </lineage>
</organism>